<dbReference type="Proteomes" id="UP000177610">
    <property type="component" value="Unassembled WGS sequence"/>
</dbReference>
<feature type="transmembrane region" description="Helical" evidence="1">
    <location>
        <begin position="143"/>
        <end position="168"/>
    </location>
</feature>
<feature type="transmembrane region" description="Helical" evidence="1">
    <location>
        <begin position="232"/>
        <end position="258"/>
    </location>
</feature>
<feature type="transmembrane region" description="Helical" evidence="1">
    <location>
        <begin position="188"/>
        <end position="211"/>
    </location>
</feature>
<keyword evidence="1" id="KW-0472">Membrane</keyword>
<feature type="transmembrane region" description="Helical" evidence="1">
    <location>
        <begin position="55"/>
        <end position="71"/>
    </location>
</feature>
<feature type="transmembrane region" description="Helical" evidence="1">
    <location>
        <begin position="109"/>
        <end position="131"/>
    </location>
</feature>
<protein>
    <submittedName>
        <fullName evidence="2">Uncharacterized protein</fullName>
    </submittedName>
</protein>
<feature type="transmembrane region" description="Helical" evidence="1">
    <location>
        <begin position="278"/>
        <end position="296"/>
    </location>
</feature>
<gene>
    <name evidence="2" type="ORF">A2717_04175</name>
</gene>
<keyword evidence="1" id="KW-1133">Transmembrane helix</keyword>
<keyword evidence="1" id="KW-0812">Transmembrane</keyword>
<feature type="transmembrane region" description="Helical" evidence="1">
    <location>
        <begin position="78"/>
        <end position="97"/>
    </location>
</feature>
<comment type="caution">
    <text evidence="2">The sequence shown here is derived from an EMBL/GenBank/DDBJ whole genome shotgun (WGS) entry which is preliminary data.</text>
</comment>
<feature type="transmembrane region" description="Helical" evidence="1">
    <location>
        <begin position="308"/>
        <end position="326"/>
    </location>
</feature>
<dbReference type="AlphaFoldDB" id="A0A1F5N817"/>
<dbReference type="EMBL" id="MFEH01000005">
    <property type="protein sequence ID" value="OGE73789.1"/>
    <property type="molecule type" value="Genomic_DNA"/>
</dbReference>
<evidence type="ECO:0000313" key="2">
    <source>
        <dbReference type="EMBL" id="OGE73789.1"/>
    </source>
</evidence>
<dbReference type="InterPro" id="IPR025291">
    <property type="entry name" value="DUF4153"/>
</dbReference>
<proteinExistence type="predicted"/>
<feature type="transmembrane region" description="Helical" evidence="1">
    <location>
        <begin position="374"/>
        <end position="393"/>
    </location>
</feature>
<name>A0A1F5N817_9BACT</name>
<evidence type="ECO:0000256" key="1">
    <source>
        <dbReference type="SAM" id="Phobius"/>
    </source>
</evidence>
<feature type="transmembrane region" description="Helical" evidence="1">
    <location>
        <begin position="30"/>
        <end position="49"/>
    </location>
</feature>
<sequence>MQKALYIILVSLGLGLIFNFLFFEKLIGVSLIIFTLILLGAAALLSWQQLQFRKIWWIITLIGFFALMPSIRTNEFLTFLNVCATLGLLILLAHEVAGTPTLLMKLWDYILMMVLVPLGMLRSALSTINLASKIQSSDKQHEMWLRVFKGVLMAIPALIIFGALFSQADLAFSKFLRSIVDINISERTIQYLVLLAFSSVASLSFLSYVFTDKRDKVESLQTQSESAPAGRNIEIMVFLGLIATLFLVFIGFQVTYLFGGESNIVNAGFTYAEYARRGFFELLAVAILSLVVLLASEKYSHAESKKDKRFLITALILIVEVGVVIFSACKRLSLYIDAYGMTLLRFYVTGFIILLSVLFILLAIKFVKSKREQFFVFGMLLSIIGFLVTINLINPDTYIAKSNIDQFNRTGKIDVSYFRELSADATPLKIELYNKLTGEDKAVLQELLLKEKDKLRKTSTDWQSANFSRARALKILQGF</sequence>
<evidence type="ECO:0000313" key="3">
    <source>
        <dbReference type="Proteomes" id="UP000177610"/>
    </source>
</evidence>
<dbReference type="Pfam" id="PF13687">
    <property type="entry name" value="DUF4153"/>
    <property type="match status" value="1"/>
</dbReference>
<reference evidence="2 3" key="1">
    <citation type="journal article" date="2016" name="Nat. Commun.">
        <title>Thousands of microbial genomes shed light on interconnected biogeochemical processes in an aquifer system.</title>
        <authorList>
            <person name="Anantharaman K."/>
            <person name="Brown C.T."/>
            <person name="Hug L.A."/>
            <person name="Sharon I."/>
            <person name="Castelle C.J."/>
            <person name="Probst A.J."/>
            <person name="Thomas B.C."/>
            <person name="Singh A."/>
            <person name="Wilkins M.J."/>
            <person name="Karaoz U."/>
            <person name="Brodie E.L."/>
            <person name="Williams K.H."/>
            <person name="Hubbard S.S."/>
            <person name="Banfield J.F."/>
        </authorList>
    </citation>
    <scope>NUCLEOTIDE SEQUENCE [LARGE SCALE GENOMIC DNA]</scope>
</reference>
<dbReference type="STRING" id="1817821.A2717_04175"/>
<accession>A0A1F5N817</accession>
<feature type="transmembrane region" description="Helical" evidence="1">
    <location>
        <begin position="6"/>
        <end position="23"/>
    </location>
</feature>
<organism evidence="2 3">
    <name type="scientific">Candidatus Doudnabacteria bacterium RIFCSPHIGHO2_01_FULL_41_86</name>
    <dbReference type="NCBI Taxonomy" id="1817821"/>
    <lineage>
        <taxon>Bacteria</taxon>
        <taxon>Candidatus Doudnaibacteriota</taxon>
    </lineage>
</organism>
<feature type="transmembrane region" description="Helical" evidence="1">
    <location>
        <begin position="346"/>
        <end position="367"/>
    </location>
</feature>